<accession>A0ABQ2PAZ7</accession>
<dbReference type="EMBL" id="BMLX01000003">
    <property type="protein sequence ID" value="GGP22037.1"/>
    <property type="molecule type" value="Genomic_DNA"/>
</dbReference>
<sequence length="89" mass="10397">MVPAGNSFGQTGQIWREEASVFEVLDEMLSKECSVDYWGDELILKAWRAVDEFSEEDWSSLSQVWRDKPEDWQYWSVPVSVDTRLSTEC</sequence>
<reference evidence="2" key="1">
    <citation type="journal article" date="2019" name="Int. J. Syst. Evol. Microbiol.">
        <title>The Global Catalogue of Microorganisms (GCM) 10K type strain sequencing project: providing services to taxonomists for standard genome sequencing and annotation.</title>
        <authorList>
            <consortium name="The Broad Institute Genomics Platform"/>
            <consortium name="The Broad Institute Genome Sequencing Center for Infectious Disease"/>
            <person name="Wu L."/>
            <person name="Ma J."/>
        </authorList>
    </citation>
    <scope>NUCLEOTIDE SEQUENCE [LARGE SCALE GENOMIC DNA]</scope>
    <source>
        <strain evidence="2">CGMCC 1.8859</strain>
    </source>
</reference>
<proteinExistence type="predicted"/>
<dbReference type="Proteomes" id="UP000637267">
    <property type="component" value="Unassembled WGS sequence"/>
</dbReference>
<evidence type="ECO:0000313" key="2">
    <source>
        <dbReference type="Proteomes" id="UP000637267"/>
    </source>
</evidence>
<name>A0ABQ2PAZ7_9NEIS</name>
<protein>
    <submittedName>
        <fullName evidence="1">Uncharacterized protein</fullName>
    </submittedName>
</protein>
<comment type="caution">
    <text evidence="1">The sequence shown here is derived from an EMBL/GenBank/DDBJ whole genome shotgun (WGS) entry which is preliminary data.</text>
</comment>
<evidence type="ECO:0000313" key="1">
    <source>
        <dbReference type="EMBL" id="GGP22037.1"/>
    </source>
</evidence>
<gene>
    <name evidence="1" type="ORF">GCM10010970_23050</name>
</gene>
<organism evidence="1 2">
    <name type="scientific">Silvimonas iriomotensis</name>
    <dbReference type="NCBI Taxonomy" id="449662"/>
    <lineage>
        <taxon>Bacteria</taxon>
        <taxon>Pseudomonadati</taxon>
        <taxon>Pseudomonadota</taxon>
        <taxon>Betaproteobacteria</taxon>
        <taxon>Neisseriales</taxon>
        <taxon>Chitinibacteraceae</taxon>
        <taxon>Silvimonas</taxon>
    </lineage>
</organism>
<keyword evidence="2" id="KW-1185">Reference proteome</keyword>